<proteinExistence type="predicted"/>
<organism evidence="1 2">
    <name type="scientific">Nyctereutes procyonoides</name>
    <name type="common">Raccoon dog</name>
    <name type="synonym">Canis procyonoides</name>
    <dbReference type="NCBI Taxonomy" id="34880"/>
    <lineage>
        <taxon>Eukaryota</taxon>
        <taxon>Metazoa</taxon>
        <taxon>Chordata</taxon>
        <taxon>Craniata</taxon>
        <taxon>Vertebrata</taxon>
        <taxon>Euteleostomi</taxon>
        <taxon>Mammalia</taxon>
        <taxon>Eutheria</taxon>
        <taxon>Laurasiatheria</taxon>
        <taxon>Carnivora</taxon>
        <taxon>Caniformia</taxon>
        <taxon>Canidae</taxon>
        <taxon>Nyctereutes</taxon>
    </lineage>
</organism>
<reference evidence="1" key="1">
    <citation type="submission" date="2020-12" db="EMBL/GenBank/DDBJ databases">
        <authorList>
            <consortium name="Molecular Ecology Group"/>
        </authorList>
    </citation>
    <scope>NUCLEOTIDE SEQUENCE</scope>
    <source>
        <strain evidence="1">TBG_1078</strain>
    </source>
</reference>
<dbReference type="EMBL" id="CAJHUB010000649">
    <property type="protein sequence ID" value="CAD7667593.1"/>
    <property type="molecule type" value="Genomic_DNA"/>
</dbReference>
<name>A0A811XU13_NYCPR</name>
<evidence type="ECO:0000313" key="1">
    <source>
        <dbReference type="EMBL" id="CAD7667593.1"/>
    </source>
</evidence>
<dbReference type="Proteomes" id="UP000645828">
    <property type="component" value="Unassembled WGS sequence"/>
</dbReference>
<dbReference type="AlphaFoldDB" id="A0A811XU13"/>
<dbReference type="Gene3D" id="3.30.390.110">
    <property type="match status" value="1"/>
</dbReference>
<gene>
    <name evidence="1" type="ORF">NYPRO_LOCUS902</name>
</gene>
<keyword evidence="2" id="KW-1185">Reference proteome</keyword>
<evidence type="ECO:0000313" key="2">
    <source>
        <dbReference type="Proteomes" id="UP000645828"/>
    </source>
</evidence>
<protein>
    <submittedName>
        <fullName evidence="1">(raccoon dog) hypothetical protein</fullName>
    </submittedName>
</protein>
<comment type="caution">
    <text evidence="1">The sequence shown here is derived from an EMBL/GenBank/DDBJ whole genome shotgun (WGS) entry which is preliminary data.</text>
</comment>
<accession>A0A811XU13</accession>
<sequence length="144" mass="16537">MVLYNYSSFLIKRNKQTHSTKSNNLKAHDFFHYNRPIGVELQTTTNRNATLSSIGHMVCKNKCCPDLHMAAVHRAAAILCSQMPVMVKRKQLATPRTLEHLPPISKAIKMSTTRKIINLKKKKKKSPRVPKWLSQLSICLWLRS</sequence>